<organism evidence="13 14">
    <name type="scientific">Terrabacter aerolatus</name>
    <dbReference type="NCBI Taxonomy" id="422442"/>
    <lineage>
        <taxon>Bacteria</taxon>
        <taxon>Bacillati</taxon>
        <taxon>Actinomycetota</taxon>
        <taxon>Actinomycetes</taxon>
        <taxon>Micrococcales</taxon>
        <taxon>Intrasporangiaceae</taxon>
        <taxon>Terrabacter</taxon>
    </lineage>
</organism>
<evidence type="ECO:0000256" key="10">
    <source>
        <dbReference type="PIRNR" id="PIRNR000535"/>
    </source>
</evidence>
<dbReference type="OrthoDB" id="9801219at2"/>
<dbReference type="InterPro" id="IPR002173">
    <property type="entry name" value="Carboh/pur_kinase_PfkB_CS"/>
</dbReference>
<accession>A0A512D581</accession>
<dbReference type="GO" id="GO:0005524">
    <property type="term" value="F:ATP binding"/>
    <property type="evidence" value="ECO:0007669"/>
    <property type="project" value="UniProtKB-UniRule"/>
</dbReference>
<feature type="domain" description="Carbohydrate kinase PfkB" evidence="12">
    <location>
        <begin position="19"/>
        <end position="300"/>
    </location>
</feature>
<evidence type="ECO:0000313" key="13">
    <source>
        <dbReference type="EMBL" id="GEO31619.1"/>
    </source>
</evidence>
<dbReference type="GO" id="GO:0044281">
    <property type="term" value="P:small molecule metabolic process"/>
    <property type="evidence" value="ECO:0007669"/>
    <property type="project" value="UniProtKB-ARBA"/>
</dbReference>
<dbReference type="Gene3D" id="3.40.1190.20">
    <property type="match status" value="1"/>
</dbReference>
<dbReference type="CDD" id="cd01164">
    <property type="entry name" value="FruK_PfkB_like"/>
    <property type="match status" value="1"/>
</dbReference>
<dbReference type="InterPro" id="IPR029056">
    <property type="entry name" value="Ribokinase-like"/>
</dbReference>
<evidence type="ECO:0000313" key="14">
    <source>
        <dbReference type="Proteomes" id="UP000321534"/>
    </source>
</evidence>
<evidence type="ECO:0000256" key="2">
    <source>
        <dbReference type="ARBA" id="ARBA00012131"/>
    </source>
</evidence>
<evidence type="ECO:0000256" key="6">
    <source>
        <dbReference type="ARBA" id="ARBA00022777"/>
    </source>
</evidence>
<dbReference type="PROSITE" id="PS00584">
    <property type="entry name" value="PFKB_KINASES_2"/>
    <property type="match status" value="1"/>
</dbReference>
<dbReference type="PROSITE" id="PS00583">
    <property type="entry name" value="PFKB_KINASES_1"/>
    <property type="match status" value="1"/>
</dbReference>
<dbReference type="InterPro" id="IPR022463">
    <property type="entry name" value="1-PFruKinase"/>
</dbReference>
<keyword evidence="14" id="KW-1185">Reference proteome</keyword>
<evidence type="ECO:0000256" key="5">
    <source>
        <dbReference type="ARBA" id="ARBA00022741"/>
    </source>
</evidence>
<proteinExistence type="inferred from homology"/>
<keyword evidence="6 11" id="KW-0418">Kinase</keyword>
<dbReference type="InterPro" id="IPR017583">
    <property type="entry name" value="Tagatose/fructose_Pkinase"/>
</dbReference>
<comment type="caution">
    <text evidence="13">The sequence shown here is derived from an EMBL/GenBank/DDBJ whole genome shotgun (WGS) entry which is preliminary data.</text>
</comment>
<dbReference type="GO" id="GO:0008662">
    <property type="term" value="F:1-phosphofructokinase activity"/>
    <property type="evidence" value="ECO:0007669"/>
    <property type="project" value="UniProtKB-UniRule"/>
</dbReference>
<dbReference type="GO" id="GO:0005829">
    <property type="term" value="C:cytosol"/>
    <property type="evidence" value="ECO:0007669"/>
    <property type="project" value="TreeGrafter"/>
</dbReference>
<dbReference type="Proteomes" id="UP000321534">
    <property type="component" value="Unassembled WGS sequence"/>
</dbReference>
<protein>
    <recommendedName>
        <fullName evidence="3 11">1-phosphofructokinase</fullName>
        <shortName evidence="11">Fru1PK</shortName>
        <ecNumber evidence="2 11">2.7.1.56</ecNumber>
    </recommendedName>
    <alternativeName>
        <fullName evidence="8 11">Fructose 1-phosphate kinase</fullName>
    </alternativeName>
</protein>
<keyword evidence="4 10" id="KW-0808">Transferase</keyword>
<comment type="function">
    <text evidence="11">Catalyzes the ATP-dependent phosphorylation of fructose-l-phosphate to fructose-l,6-bisphosphate.</text>
</comment>
<dbReference type="NCBIfam" id="TIGR03828">
    <property type="entry name" value="pfkB"/>
    <property type="match status" value="1"/>
</dbReference>
<dbReference type="NCBIfam" id="TIGR03168">
    <property type="entry name" value="1-PFK"/>
    <property type="match status" value="1"/>
</dbReference>
<evidence type="ECO:0000256" key="7">
    <source>
        <dbReference type="ARBA" id="ARBA00022840"/>
    </source>
</evidence>
<dbReference type="SUPFAM" id="SSF53613">
    <property type="entry name" value="Ribokinase-like"/>
    <property type="match status" value="1"/>
</dbReference>
<gene>
    <name evidence="13" type="primary">fruK</name>
    <name evidence="13" type="ORF">TAE01_34290</name>
</gene>
<keyword evidence="5 11" id="KW-0547">Nucleotide-binding</keyword>
<dbReference type="EC" id="2.7.1.56" evidence="2 11"/>
<evidence type="ECO:0000256" key="1">
    <source>
        <dbReference type="ARBA" id="ARBA00010688"/>
    </source>
</evidence>
<evidence type="ECO:0000256" key="3">
    <source>
        <dbReference type="ARBA" id="ARBA00013596"/>
    </source>
</evidence>
<dbReference type="RefSeq" id="WP_147068009.1">
    <property type="nucleotide sequence ID" value="NZ_BAAARO010000019.1"/>
</dbReference>
<dbReference type="FunFam" id="3.40.1190.20:FF:000001">
    <property type="entry name" value="Phosphofructokinase"/>
    <property type="match status" value="1"/>
</dbReference>
<name>A0A512D581_9MICO</name>
<evidence type="ECO:0000256" key="8">
    <source>
        <dbReference type="ARBA" id="ARBA00032802"/>
    </source>
</evidence>
<dbReference type="PIRSF" id="PIRSF000535">
    <property type="entry name" value="1PFK/6PFK/LacC"/>
    <property type="match status" value="1"/>
</dbReference>
<comment type="similarity">
    <text evidence="1 11">Belongs to the carbohydrate kinase PfkB family.</text>
</comment>
<evidence type="ECO:0000256" key="9">
    <source>
        <dbReference type="ARBA" id="ARBA00047745"/>
    </source>
</evidence>
<comment type="catalytic activity">
    <reaction evidence="9 11">
        <text>beta-D-fructose 1-phosphate + ATP = beta-D-fructose 1,6-bisphosphate + ADP + H(+)</text>
        <dbReference type="Rhea" id="RHEA:14213"/>
        <dbReference type="ChEBI" id="CHEBI:15378"/>
        <dbReference type="ChEBI" id="CHEBI:30616"/>
        <dbReference type="ChEBI" id="CHEBI:32966"/>
        <dbReference type="ChEBI" id="CHEBI:138881"/>
        <dbReference type="ChEBI" id="CHEBI:456216"/>
        <dbReference type="EC" id="2.7.1.56"/>
    </reaction>
</comment>
<dbReference type="PANTHER" id="PTHR46566:SF5">
    <property type="entry name" value="1-PHOSPHOFRUCTOKINASE"/>
    <property type="match status" value="1"/>
</dbReference>
<dbReference type="GO" id="GO:0016052">
    <property type="term" value="P:carbohydrate catabolic process"/>
    <property type="evidence" value="ECO:0007669"/>
    <property type="project" value="UniProtKB-ARBA"/>
</dbReference>
<evidence type="ECO:0000256" key="4">
    <source>
        <dbReference type="ARBA" id="ARBA00022679"/>
    </source>
</evidence>
<dbReference type="EMBL" id="BJYX01000023">
    <property type="protein sequence ID" value="GEO31619.1"/>
    <property type="molecule type" value="Genomic_DNA"/>
</dbReference>
<reference evidence="13 14" key="1">
    <citation type="submission" date="2019-07" db="EMBL/GenBank/DDBJ databases">
        <title>Whole genome shotgun sequence of Terrabacter aerolatus NBRC 106305.</title>
        <authorList>
            <person name="Hosoyama A."/>
            <person name="Uohara A."/>
            <person name="Ohji S."/>
            <person name="Ichikawa N."/>
        </authorList>
    </citation>
    <scope>NUCLEOTIDE SEQUENCE [LARGE SCALE GENOMIC DNA]</scope>
    <source>
        <strain evidence="13 14">NBRC 106305</strain>
    </source>
</reference>
<dbReference type="AlphaFoldDB" id="A0A512D581"/>
<evidence type="ECO:0000259" key="12">
    <source>
        <dbReference type="Pfam" id="PF00294"/>
    </source>
</evidence>
<evidence type="ECO:0000256" key="11">
    <source>
        <dbReference type="RuleBase" id="RU369061"/>
    </source>
</evidence>
<dbReference type="Pfam" id="PF00294">
    <property type="entry name" value="PfkB"/>
    <property type="match status" value="1"/>
</dbReference>
<dbReference type="InterPro" id="IPR011611">
    <property type="entry name" value="PfkB_dom"/>
</dbReference>
<sequence>MIVTLTPNPSIDRAVLIDALRRGEVHRASSSRIDPGGKGVNVSRALAAQGGSTVAVLPSGGPEGHLLEELLDAAGVAYASVPVRGSVRMNISVLEPDGTTTKLNEPGPDLSADEVEALLATTLERAAGAGAARGAEWVVGCGSLPPGAPTELYAVLVSRVRERGGRVAIDSSGAPFAAAVAAKPHLIKPNHEELAELVDHELPTLGDVRDAARELVRSGIDVVAVSLGGDGALLVTADECAHARATITAPQSTVGAGDCMLAGLLHGLSTGLDPADALMTGVTWGAAAVTLPGSRVPTPDDLDGIRAVLSREPDLDRVLS</sequence>
<dbReference type="PANTHER" id="PTHR46566">
    <property type="entry name" value="1-PHOSPHOFRUCTOKINASE-RELATED"/>
    <property type="match status" value="1"/>
</dbReference>
<keyword evidence="7 11" id="KW-0067">ATP-binding</keyword>